<dbReference type="AlphaFoldDB" id="A0ABD3TTM6"/>
<feature type="region of interest" description="Disordered" evidence="2">
    <location>
        <begin position="160"/>
        <end position="181"/>
    </location>
</feature>
<evidence type="ECO:0000313" key="4">
    <source>
        <dbReference type="EMBL" id="KAL3840026.1"/>
    </source>
</evidence>
<feature type="region of interest" description="Disordered" evidence="2">
    <location>
        <begin position="37"/>
        <end position="145"/>
    </location>
</feature>
<feature type="compositionally biased region" description="Polar residues" evidence="2">
    <location>
        <begin position="99"/>
        <end position="145"/>
    </location>
</feature>
<dbReference type="Proteomes" id="UP001634393">
    <property type="component" value="Unassembled WGS sequence"/>
</dbReference>
<dbReference type="PANTHER" id="PTHR24078">
    <property type="entry name" value="DNAJ HOMOLOG SUBFAMILY C MEMBER"/>
    <property type="match status" value="1"/>
</dbReference>
<name>A0ABD3TTM6_9LAMI</name>
<proteinExistence type="predicted"/>
<protein>
    <recommendedName>
        <fullName evidence="3">Chaperone DnaJ C-terminal domain-containing protein</fullName>
    </recommendedName>
</protein>
<dbReference type="InterPro" id="IPR051339">
    <property type="entry name" value="DnaJ_subfamily_B"/>
</dbReference>
<accession>A0ABD3TTM6</accession>
<dbReference type="CDD" id="cd10747">
    <property type="entry name" value="DnaJ_C"/>
    <property type="match status" value="1"/>
</dbReference>
<dbReference type="InterPro" id="IPR002939">
    <property type="entry name" value="DnaJ_C"/>
</dbReference>
<evidence type="ECO:0000313" key="5">
    <source>
        <dbReference type="Proteomes" id="UP001634393"/>
    </source>
</evidence>
<gene>
    <name evidence="4" type="ORF">ACJIZ3_024617</name>
</gene>
<keyword evidence="5" id="KW-1185">Reference proteome</keyword>
<reference evidence="4 5" key="1">
    <citation type="submission" date="2024-12" db="EMBL/GenBank/DDBJ databases">
        <title>The unique morphological basis and parallel evolutionary history of personate flowers in Penstemon.</title>
        <authorList>
            <person name="Depatie T.H."/>
            <person name="Wessinger C.A."/>
        </authorList>
    </citation>
    <scope>NUCLEOTIDE SEQUENCE [LARGE SCALE GENOMIC DNA]</scope>
    <source>
        <strain evidence="4">WTNN_2</strain>
        <tissue evidence="4">Leaf</tissue>
    </source>
</reference>
<dbReference type="Gene3D" id="2.60.260.20">
    <property type="entry name" value="Urease metallochaperone UreE, N-terminal domain"/>
    <property type="match status" value="2"/>
</dbReference>
<evidence type="ECO:0000259" key="3">
    <source>
        <dbReference type="Pfam" id="PF01556"/>
    </source>
</evidence>
<organism evidence="4 5">
    <name type="scientific">Penstemon smallii</name>
    <dbReference type="NCBI Taxonomy" id="265156"/>
    <lineage>
        <taxon>Eukaryota</taxon>
        <taxon>Viridiplantae</taxon>
        <taxon>Streptophyta</taxon>
        <taxon>Embryophyta</taxon>
        <taxon>Tracheophyta</taxon>
        <taxon>Spermatophyta</taxon>
        <taxon>Magnoliopsida</taxon>
        <taxon>eudicotyledons</taxon>
        <taxon>Gunneridae</taxon>
        <taxon>Pentapetalae</taxon>
        <taxon>asterids</taxon>
        <taxon>lamiids</taxon>
        <taxon>Lamiales</taxon>
        <taxon>Plantaginaceae</taxon>
        <taxon>Cheloneae</taxon>
        <taxon>Penstemon</taxon>
    </lineage>
</organism>
<dbReference type="EMBL" id="JBJXBP010000003">
    <property type="protein sequence ID" value="KAL3840026.1"/>
    <property type="molecule type" value="Genomic_DNA"/>
</dbReference>
<dbReference type="PANTHER" id="PTHR24078:SF522">
    <property type="entry name" value="DNAJ CHAPERONE C-TERMINAL DOMAIN-CONTAINING PROTEIN"/>
    <property type="match status" value="1"/>
</dbReference>
<feature type="domain" description="Chaperone DnaJ C-terminal" evidence="3">
    <location>
        <begin position="198"/>
        <end position="355"/>
    </location>
</feature>
<dbReference type="FunFam" id="2.60.260.20:FF:000006">
    <property type="entry name" value="DnaJ subfamily B member 13"/>
    <property type="match status" value="1"/>
</dbReference>
<comment type="caution">
    <text evidence="4">The sequence shown here is derived from an EMBL/GenBank/DDBJ whole genome shotgun (WGS) entry which is preliminary data.</text>
</comment>
<dbReference type="InterPro" id="IPR008971">
    <property type="entry name" value="HSP40/DnaJ_pept-bd"/>
</dbReference>
<dbReference type="FunFam" id="2.60.260.20:FF:000015">
    <property type="entry name" value="Heat shock protein 40"/>
    <property type="match status" value="1"/>
</dbReference>
<sequence>MADQHSRSHSQNLFHILGFGSICRACKSFASKCYPDKNSSFSKKKENKTTRPKSNQEDTKTPPKDRLKDTNPDKDNNNMHQIHHDSTRASFKHHDHNRSPLQSSHQPVSRSMSFSHLSSQKSINRPSSLLRSTSRINQTDVPPTTASLLKSLSKRNSMKASSASAALQRSFSRSASRKGSTPIMYSNSHGIMKPPPMEQQLNCTLEELCFGCVKKITITRDTITEDGQIIEEDEVLTIKVKPGWTKGTKITFEGMGNELPGTDPADVILIVAEEKHPLFRREGDDLELGVEIPLVEALTGCTLSVPLLGEQATSLTIDAIIYPGYVYIIAGKGMPKQYEPGTRGNLKITFLVKFPEDLVEEQRSDVVNILQHTC</sequence>
<dbReference type="Pfam" id="PF01556">
    <property type="entry name" value="DnaJ_C"/>
    <property type="match status" value="1"/>
</dbReference>
<evidence type="ECO:0000256" key="1">
    <source>
        <dbReference type="ARBA" id="ARBA00023186"/>
    </source>
</evidence>
<keyword evidence="1" id="KW-0143">Chaperone</keyword>
<dbReference type="SUPFAM" id="SSF49493">
    <property type="entry name" value="HSP40/DnaJ peptide-binding domain"/>
    <property type="match status" value="2"/>
</dbReference>
<feature type="compositionally biased region" description="Basic and acidic residues" evidence="2">
    <location>
        <begin position="43"/>
        <end position="87"/>
    </location>
</feature>
<evidence type="ECO:0000256" key="2">
    <source>
        <dbReference type="SAM" id="MobiDB-lite"/>
    </source>
</evidence>